<proteinExistence type="predicted"/>
<reference evidence="2 3" key="1">
    <citation type="journal article" date="2022" name="Allergy">
        <title>Genome assembly and annotation of Periplaneta americana reveal a comprehensive cockroach allergen profile.</title>
        <authorList>
            <person name="Wang L."/>
            <person name="Xiong Q."/>
            <person name="Saelim N."/>
            <person name="Wang L."/>
            <person name="Nong W."/>
            <person name="Wan A.T."/>
            <person name="Shi M."/>
            <person name="Liu X."/>
            <person name="Cao Q."/>
            <person name="Hui J.H.L."/>
            <person name="Sookrung N."/>
            <person name="Leung T.F."/>
            <person name="Tungtrongchitr A."/>
            <person name="Tsui S.K.W."/>
        </authorList>
    </citation>
    <scope>NUCLEOTIDE SEQUENCE [LARGE SCALE GENOMIC DNA]</scope>
    <source>
        <strain evidence="2">PWHHKU_190912</strain>
    </source>
</reference>
<sequence>MAGLREGGNEPAGSLKAIWGNPLKKPGNFHRPGFQPGPPDFAVRRANRYSTGVEMMNIIRHSSSNGKMEEQIEENQFGFRKRKGTRDPIGLLRTIGERYLEKNKEVYIVFVGLEKAFDRVD</sequence>
<evidence type="ECO:0000256" key="1">
    <source>
        <dbReference type="SAM" id="MobiDB-lite"/>
    </source>
</evidence>
<feature type="region of interest" description="Disordered" evidence="1">
    <location>
        <begin position="1"/>
        <end position="40"/>
    </location>
</feature>
<name>A0ABQ8TAA6_PERAM</name>
<dbReference type="EMBL" id="JAJSOF020000013">
    <property type="protein sequence ID" value="KAJ4442775.1"/>
    <property type="molecule type" value="Genomic_DNA"/>
</dbReference>
<organism evidence="2 3">
    <name type="scientific">Periplaneta americana</name>
    <name type="common">American cockroach</name>
    <name type="synonym">Blatta americana</name>
    <dbReference type="NCBI Taxonomy" id="6978"/>
    <lineage>
        <taxon>Eukaryota</taxon>
        <taxon>Metazoa</taxon>
        <taxon>Ecdysozoa</taxon>
        <taxon>Arthropoda</taxon>
        <taxon>Hexapoda</taxon>
        <taxon>Insecta</taxon>
        <taxon>Pterygota</taxon>
        <taxon>Neoptera</taxon>
        <taxon>Polyneoptera</taxon>
        <taxon>Dictyoptera</taxon>
        <taxon>Blattodea</taxon>
        <taxon>Blattoidea</taxon>
        <taxon>Blattidae</taxon>
        <taxon>Blattinae</taxon>
        <taxon>Periplaneta</taxon>
    </lineage>
</organism>
<keyword evidence="3" id="KW-1185">Reference proteome</keyword>
<evidence type="ECO:0000313" key="3">
    <source>
        <dbReference type="Proteomes" id="UP001148838"/>
    </source>
</evidence>
<protein>
    <recommendedName>
        <fullName evidence="4">Reverse transcriptase domain-containing protein</fullName>
    </recommendedName>
</protein>
<accession>A0ABQ8TAA6</accession>
<evidence type="ECO:0008006" key="4">
    <source>
        <dbReference type="Google" id="ProtNLM"/>
    </source>
</evidence>
<comment type="caution">
    <text evidence="2">The sequence shown here is derived from an EMBL/GenBank/DDBJ whole genome shotgun (WGS) entry which is preliminary data.</text>
</comment>
<evidence type="ECO:0000313" key="2">
    <source>
        <dbReference type="EMBL" id="KAJ4442775.1"/>
    </source>
</evidence>
<gene>
    <name evidence="2" type="ORF">ANN_04367</name>
</gene>
<dbReference type="Proteomes" id="UP001148838">
    <property type="component" value="Unassembled WGS sequence"/>
</dbReference>